<dbReference type="RefSeq" id="WP_058512517.1">
    <property type="nucleotide sequence ID" value="NZ_CAAAIH010000031.1"/>
</dbReference>
<accession>A0A0W0ZMV5</accession>
<evidence type="ECO:0000313" key="3">
    <source>
        <dbReference type="Proteomes" id="UP000054703"/>
    </source>
</evidence>
<dbReference type="GO" id="GO:0006950">
    <property type="term" value="P:response to stress"/>
    <property type="evidence" value="ECO:0007669"/>
    <property type="project" value="UniProtKB-ARBA"/>
</dbReference>
<protein>
    <submittedName>
        <fullName evidence="2">SprT-like family protein</fullName>
    </submittedName>
</protein>
<dbReference type="Pfam" id="PF10263">
    <property type="entry name" value="SprT-like"/>
    <property type="match status" value="1"/>
</dbReference>
<dbReference type="AlphaFoldDB" id="A0A0W0ZMV5"/>
<dbReference type="InterPro" id="IPR006640">
    <property type="entry name" value="SprT-like_domain"/>
</dbReference>
<name>A0A0W0ZMV5_9GAMM</name>
<dbReference type="PATRIC" id="fig|45074.5.peg.29"/>
<gene>
    <name evidence="2" type="ORF">Lsan_0026</name>
</gene>
<comment type="caution">
    <text evidence="2">The sequence shown here is derived from an EMBL/GenBank/DDBJ whole genome shotgun (WGS) entry which is preliminary data.</text>
</comment>
<evidence type="ECO:0000259" key="1">
    <source>
        <dbReference type="Pfam" id="PF10263"/>
    </source>
</evidence>
<keyword evidence="3" id="KW-1185">Reference proteome</keyword>
<dbReference type="OrthoDB" id="5298817at2"/>
<sequence length="259" mass="29097">MNIHPTTPTEELYSALQVAYNHFNNSLFDAKLPPILFTFQRQQGMMGYFAPNRWASSQGKNCHEIAINPLYVGRAKLIELMQTLVHEMTHCWQHCYGTPGRMSYHNKEWSEKMISVGLMPTSTGKPGGKIVGQRMGDYPISNGSFVLECVTLLNTKNFNLPWVDRFSIRDWNTGNEGISESCENTVLTDALTGIDSNIADQLISNLSHLFDNDLFESPSHQSSKKTKLKYTCFECGINVWGKAGLSLRCDDCNNPMQGG</sequence>
<evidence type="ECO:0000313" key="2">
    <source>
        <dbReference type="EMBL" id="KTD70344.1"/>
    </source>
</evidence>
<organism evidence="2 3">
    <name type="scientific">Legionella santicrucis</name>
    <dbReference type="NCBI Taxonomy" id="45074"/>
    <lineage>
        <taxon>Bacteria</taxon>
        <taxon>Pseudomonadati</taxon>
        <taxon>Pseudomonadota</taxon>
        <taxon>Gammaproteobacteria</taxon>
        <taxon>Legionellales</taxon>
        <taxon>Legionellaceae</taxon>
        <taxon>Legionella</taxon>
    </lineage>
</organism>
<proteinExistence type="predicted"/>
<dbReference type="Proteomes" id="UP000054703">
    <property type="component" value="Unassembled WGS sequence"/>
</dbReference>
<reference evidence="2 3" key="1">
    <citation type="submission" date="2015-11" db="EMBL/GenBank/DDBJ databases">
        <title>Genomic analysis of 38 Legionella species identifies large and diverse effector repertoires.</title>
        <authorList>
            <person name="Burstein D."/>
            <person name="Amaro F."/>
            <person name="Zusman T."/>
            <person name="Lifshitz Z."/>
            <person name="Cohen O."/>
            <person name="Gilbert J.A."/>
            <person name="Pupko T."/>
            <person name="Shuman H.A."/>
            <person name="Segal G."/>
        </authorList>
    </citation>
    <scope>NUCLEOTIDE SEQUENCE [LARGE SCALE GENOMIC DNA]</scope>
    <source>
        <strain evidence="2 3">SC-63-C7</strain>
    </source>
</reference>
<feature type="domain" description="SprT-like" evidence="1">
    <location>
        <begin position="20"/>
        <end position="117"/>
    </location>
</feature>
<dbReference type="EMBL" id="LNYU01000002">
    <property type="protein sequence ID" value="KTD70344.1"/>
    <property type="molecule type" value="Genomic_DNA"/>
</dbReference>